<name>A0A944QVF3_9GAMM</name>
<evidence type="ECO:0000313" key="2">
    <source>
        <dbReference type="Proteomes" id="UP000770889"/>
    </source>
</evidence>
<evidence type="ECO:0000313" key="1">
    <source>
        <dbReference type="EMBL" id="MBT2989945.1"/>
    </source>
</evidence>
<reference evidence="1 2" key="1">
    <citation type="submission" date="2021-05" db="EMBL/GenBank/DDBJ databases">
        <title>Genetic and Functional Diversity in Clade A Lucinid endosymbionts from the Bahamas.</title>
        <authorList>
            <person name="Giani N.M."/>
            <person name="Engel A.S."/>
            <person name="Campbell B.J."/>
        </authorList>
    </citation>
    <scope>NUCLEOTIDE SEQUENCE [LARGE SCALE GENOMIC DNA]</scope>
    <source>
        <strain evidence="1">LUC16012Gg_MoonRockCtena</strain>
    </source>
</reference>
<dbReference type="EMBL" id="JAHHGM010000012">
    <property type="protein sequence ID" value="MBT2989945.1"/>
    <property type="molecule type" value="Genomic_DNA"/>
</dbReference>
<proteinExistence type="predicted"/>
<comment type="caution">
    <text evidence="1">The sequence shown here is derived from an EMBL/GenBank/DDBJ whole genome shotgun (WGS) entry which is preliminary data.</text>
</comment>
<dbReference type="Proteomes" id="UP000770889">
    <property type="component" value="Unassembled WGS sequence"/>
</dbReference>
<sequence>MTQNPWQREGVSILPERLGDLMPMVGQPRLFKKLESFREQIVGPGRQDLAGFFMVIGGWGVGKSRVGHELCLEAFSEDVDWIIEGKPARILEAGLSQGVLPIFLRYIQVTKGPLGGELEADNWIPRVTVEALSRLAGLREESRSNRMERNQDRIFSLARAALKPKGWDRVLPELKRALQHSDPHEGARRSIEVLKGVGIQSLWLVVDEIEDITDVERDGLRSEDREGIDQGLLTVIPRVIKAEESRMEFPEVNFLLLCSLAVGDLLRQIRAIERRTGWYELTTNTFADVEAFFQYLESFRPPVAEAISDYPHGLKESAFFAANRNFGWFNVIMHYAHGNHRGGTVDTPDLLRSFAESSTKGGEGSVFDLGAISAYHLDDDADYEDVRRRLFTLLPAEVGEPGELTESDAARLLGKHHAGVQRNIFMRVVEVSPPPKTQITAHLVRCGFENTRSTELHRRGEARFDLKDVMDSLEAYAISLPKDRRDEGHLLISEDEEEFISQIAGLSPYPEQAREFAPYLHGLLMDRVYRVHRDDETERWFLAPAFSFLLRFNQLNKVRQDEQGYLRDSSRNSRLEEAWKAALKEPTRRVELLLKGLVNCWEGEKAPVELASVANLKCPAAHWHASGAPINLAQDGEATVVYAAGAAEVDLEHDLKRLAQSPAQPILLIFEDQDQRIEEYRTWIERIAPRIAPFIVIHNLARYTADEHLVRLGLMGEAFEPTDLRTSHFHAVIGNAKQHLQRVLEEWLEASVISRGLVLKPVFYGSRLGDDDLKAFAKGYGALLAGQRYHDITQTSSGVFEDEAERDRFKSMVSRNSEPPPKYADAPREQLIDTESGEQQAVVPSCFVTLLERCGPVPVSSKDLEHYFLFDIRDEHGKEVATTKEVLRHLTSVLLYLGMLKLDGAKLARASVHELQHHAKSATAWLDTTYEKDANAIKAIHQSAGDVLLNVHAKDARHRLKQAERKLGSLNLDFVNKPWEELNKETDDDMPVYEQRFLAAATAVRDVESDVRWVYDPEELRLFRYSADVLHVFDKHAKSPAYPLWRRLAVLKGFYADLDEQRKQLITRIDAVLRDIDHRVPALTSGPDAGQKAFPTQAIERPLDLIRQEIGFAAENPEKTIAAGSTTLSIHTIGYKLAAEKYGEALDRLSTIQEDLTQPGKLVDSFLNALDKWEELRKETEAVGREYSAVEAFFSDAAASVISEIGLKEIAESVEDLRALVLEGGIRQGTDDREAAGTRVQHLVEGLWEDLRKIEDDPRQMRERIDGVLPNVQRSLEAQYQIKYQARLNALTRIRGLKGEVLPHWPDQLGKTYGASVAAFEKLIGQIGEEGNAFFAGESDTTFDVLVGYCQLELEDKAIDWNAPENRRHVQALMDRGLLQLKLVSP</sequence>
<protein>
    <submittedName>
        <fullName evidence="1">Uncharacterized protein</fullName>
    </submittedName>
</protein>
<accession>A0A944QVF3</accession>
<gene>
    <name evidence="1" type="ORF">KME65_13405</name>
</gene>
<organism evidence="1 2">
    <name type="scientific">Candidatus Thiodiazotropha taylori</name>
    <dbReference type="NCBI Taxonomy" id="2792791"/>
    <lineage>
        <taxon>Bacteria</taxon>
        <taxon>Pseudomonadati</taxon>
        <taxon>Pseudomonadota</taxon>
        <taxon>Gammaproteobacteria</taxon>
        <taxon>Chromatiales</taxon>
        <taxon>Sedimenticolaceae</taxon>
        <taxon>Candidatus Thiodiazotropha</taxon>
    </lineage>
</organism>